<name>A0ABV5L3K0_9ACTN</name>
<accession>A0ABV5L3K0</accession>
<reference evidence="1 2" key="1">
    <citation type="submission" date="2024-09" db="EMBL/GenBank/DDBJ databases">
        <authorList>
            <person name="Sun Q."/>
            <person name="Mori K."/>
        </authorList>
    </citation>
    <scope>NUCLEOTIDE SEQUENCE [LARGE SCALE GENOMIC DNA]</scope>
    <source>
        <strain evidence="1 2">JCM 9767</strain>
    </source>
</reference>
<sequence>MLDRTEGAGEDVAAAQGAVVGRLDGPVEAGVMVGEADLEQVGAGPAIWSS</sequence>
<dbReference type="EMBL" id="JBHMDI010000007">
    <property type="protein sequence ID" value="MFB9346718.1"/>
    <property type="molecule type" value="Genomic_DNA"/>
</dbReference>
<proteinExistence type="predicted"/>
<dbReference type="Proteomes" id="UP001589753">
    <property type="component" value="Unassembled WGS sequence"/>
</dbReference>
<evidence type="ECO:0000313" key="2">
    <source>
        <dbReference type="Proteomes" id="UP001589753"/>
    </source>
</evidence>
<dbReference type="RefSeq" id="WP_267890300.1">
    <property type="nucleotide sequence ID" value="NZ_JBHMDI010000007.1"/>
</dbReference>
<protein>
    <submittedName>
        <fullName evidence="1">Uncharacterized protein</fullName>
    </submittedName>
</protein>
<gene>
    <name evidence="1" type="ORF">ACFFUA_04430</name>
</gene>
<evidence type="ECO:0000313" key="1">
    <source>
        <dbReference type="EMBL" id="MFB9346718.1"/>
    </source>
</evidence>
<organism evidence="1 2">
    <name type="scientific">Streptomyces heliomycini</name>
    <dbReference type="NCBI Taxonomy" id="284032"/>
    <lineage>
        <taxon>Bacteria</taxon>
        <taxon>Bacillati</taxon>
        <taxon>Actinomycetota</taxon>
        <taxon>Actinomycetes</taxon>
        <taxon>Kitasatosporales</taxon>
        <taxon>Streptomycetaceae</taxon>
        <taxon>Streptomyces</taxon>
    </lineage>
</organism>
<comment type="caution">
    <text evidence="1">The sequence shown here is derived from an EMBL/GenBank/DDBJ whole genome shotgun (WGS) entry which is preliminary data.</text>
</comment>
<keyword evidence="2" id="KW-1185">Reference proteome</keyword>